<dbReference type="InterPro" id="IPR004360">
    <property type="entry name" value="Glyas_Fos-R_dOase_dom"/>
</dbReference>
<dbReference type="SUPFAM" id="SSF54593">
    <property type="entry name" value="Glyoxalase/Bleomycin resistance protein/Dihydroxybiphenyl dioxygenase"/>
    <property type="match status" value="1"/>
</dbReference>
<evidence type="ECO:0000259" key="1">
    <source>
        <dbReference type="PROSITE" id="PS51819"/>
    </source>
</evidence>
<protein>
    <submittedName>
        <fullName evidence="2">Lactoylglutathione lyase</fullName>
    </submittedName>
</protein>
<gene>
    <name evidence="2" type="ORF">Aam_145_007</name>
</gene>
<dbReference type="CDD" id="cd07253">
    <property type="entry name" value="GLOD5"/>
    <property type="match status" value="1"/>
</dbReference>
<keyword evidence="2" id="KW-0456">Lyase</keyword>
<evidence type="ECO:0000313" key="2">
    <source>
        <dbReference type="EMBL" id="GAN82023.1"/>
    </source>
</evidence>
<accession>A0A0D6PLC7</accession>
<dbReference type="PANTHER" id="PTHR21366:SF14">
    <property type="entry name" value="GLYOXALASE DOMAIN-CONTAINING PROTEIN 5"/>
    <property type="match status" value="1"/>
</dbReference>
<dbReference type="PROSITE" id="PS51819">
    <property type="entry name" value="VOC"/>
    <property type="match status" value="1"/>
</dbReference>
<dbReference type="STRING" id="1120923.SAMN02746095_01741"/>
<reference evidence="2 3" key="1">
    <citation type="submission" date="2012-11" db="EMBL/GenBank/DDBJ databases">
        <title>Whole genome sequence of Acidocella aminolytica 101 = DSM 11237.</title>
        <authorList>
            <person name="Azuma Y."/>
            <person name="Higashiura N."/>
            <person name="Hirakawa H."/>
            <person name="Matsushita K."/>
        </authorList>
    </citation>
    <scope>NUCLEOTIDE SEQUENCE [LARGE SCALE GENOMIC DNA]</scope>
    <source>
        <strain evidence="3">101 / DSM 11237</strain>
    </source>
</reference>
<dbReference type="InterPro" id="IPR029068">
    <property type="entry name" value="Glyas_Bleomycin-R_OHBP_Dase"/>
</dbReference>
<evidence type="ECO:0000313" key="3">
    <source>
        <dbReference type="Proteomes" id="UP000032668"/>
    </source>
</evidence>
<dbReference type="GO" id="GO:0016829">
    <property type="term" value="F:lyase activity"/>
    <property type="evidence" value="ECO:0007669"/>
    <property type="project" value="UniProtKB-KW"/>
</dbReference>
<feature type="domain" description="VOC" evidence="1">
    <location>
        <begin position="7"/>
        <end position="128"/>
    </location>
</feature>
<dbReference type="OrthoDB" id="9812656at2"/>
<dbReference type="Proteomes" id="UP000032668">
    <property type="component" value="Unassembled WGS sequence"/>
</dbReference>
<name>A0A0D6PLC7_9PROT</name>
<dbReference type="RefSeq" id="WP_048880406.1">
    <property type="nucleotide sequence ID" value="NZ_BANC01000142.1"/>
</dbReference>
<dbReference type="Pfam" id="PF00903">
    <property type="entry name" value="Glyoxalase"/>
    <property type="match status" value="1"/>
</dbReference>
<keyword evidence="3" id="KW-1185">Reference proteome</keyword>
<dbReference type="InterPro" id="IPR037523">
    <property type="entry name" value="VOC_core"/>
</dbReference>
<organism evidence="2 3">
    <name type="scientific">Acidocella aminolytica 101 = DSM 11237</name>
    <dbReference type="NCBI Taxonomy" id="1120923"/>
    <lineage>
        <taxon>Bacteria</taxon>
        <taxon>Pseudomonadati</taxon>
        <taxon>Pseudomonadota</taxon>
        <taxon>Alphaproteobacteria</taxon>
        <taxon>Acetobacterales</taxon>
        <taxon>Acidocellaceae</taxon>
        <taxon>Acidocella</taxon>
    </lineage>
</organism>
<proteinExistence type="predicted"/>
<sequence length="131" mass="14188">MKFTVDRIDHVVMVCRDLNVTAGWYQRVLGMEREEYGGTNRTALRFGAQKINLHEAGHEVVPHAQAAQPGTLDLCLVVAVGPADVVAQLHACGVAIERGPVSRIGALGDITSVYCRDPDGNLIELASYMDD</sequence>
<dbReference type="AlphaFoldDB" id="A0A0D6PLC7"/>
<dbReference type="InterPro" id="IPR050383">
    <property type="entry name" value="GlyoxalaseI/FosfomycinResist"/>
</dbReference>
<comment type="caution">
    <text evidence="2">The sequence shown here is derived from an EMBL/GenBank/DDBJ whole genome shotgun (WGS) entry which is preliminary data.</text>
</comment>
<dbReference type="PANTHER" id="PTHR21366">
    <property type="entry name" value="GLYOXALASE FAMILY PROTEIN"/>
    <property type="match status" value="1"/>
</dbReference>
<dbReference type="EMBL" id="BANC01000142">
    <property type="protein sequence ID" value="GAN82023.1"/>
    <property type="molecule type" value="Genomic_DNA"/>
</dbReference>
<dbReference type="Gene3D" id="3.10.180.10">
    <property type="entry name" value="2,3-Dihydroxybiphenyl 1,2-Dioxygenase, domain 1"/>
    <property type="match status" value="1"/>
</dbReference>